<dbReference type="Proteomes" id="UP001437460">
    <property type="component" value="Unassembled WGS sequence"/>
</dbReference>
<reference evidence="3 4" key="1">
    <citation type="submission" date="2024-03" db="EMBL/GenBank/DDBJ databases">
        <title>Human intestinal bacterial collection.</title>
        <authorList>
            <person name="Pauvert C."/>
            <person name="Hitch T.C.A."/>
            <person name="Clavel T."/>
        </authorList>
    </citation>
    <scope>NUCLEOTIDE SEQUENCE [LARGE SCALE GENOMIC DNA]</scope>
    <source>
        <strain evidence="3 4">CLA-AP-H27</strain>
    </source>
</reference>
<evidence type="ECO:0000313" key="3">
    <source>
        <dbReference type="EMBL" id="MEQ2563818.1"/>
    </source>
</evidence>
<comment type="caution">
    <text evidence="3">The sequence shown here is derived from an EMBL/GenBank/DDBJ whole genome shotgun (WGS) entry which is preliminary data.</text>
</comment>
<protein>
    <recommendedName>
        <fullName evidence="5">Iron transporter</fullName>
    </recommendedName>
</protein>
<dbReference type="PROSITE" id="PS51257">
    <property type="entry name" value="PROKAR_LIPOPROTEIN"/>
    <property type="match status" value="1"/>
</dbReference>
<feature type="region of interest" description="Disordered" evidence="1">
    <location>
        <begin position="30"/>
        <end position="95"/>
    </location>
</feature>
<dbReference type="RefSeq" id="WP_349229896.1">
    <property type="nucleotide sequence ID" value="NZ_JBBMFJ010000025.1"/>
</dbReference>
<dbReference type="EMBL" id="JBBMFJ010000025">
    <property type="protein sequence ID" value="MEQ2563818.1"/>
    <property type="molecule type" value="Genomic_DNA"/>
</dbReference>
<feature type="compositionally biased region" description="Basic and acidic residues" evidence="1">
    <location>
        <begin position="55"/>
        <end position="67"/>
    </location>
</feature>
<gene>
    <name evidence="3" type="ORF">WMO41_11705</name>
</gene>
<accession>A0ABV1HQG1</accession>
<proteinExistence type="predicted"/>
<evidence type="ECO:0000256" key="2">
    <source>
        <dbReference type="SAM" id="SignalP"/>
    </source>
</evidence>
<keyword evidence="4" id="KW-1185">Reference proteome</keyword>
<evidence type="ECO:0000313" key="4">
    <source>
        <dbReference type="Proteomes" id="UP001437460"/>
    </source>
</evidence>
<sequence>MRKKIYGIVAAVCVSSILAAGCGGKNQAETLPAQGGKPVVVSEETGNADGAENQDAQKDGEDAKDSSQESADADVAAADETAAQQSVGTEGMTPVAGSELKDGVYQIQVDSSSSMFKIESCELTVKDGEMTADMKMGGTGYLKLFMGTGEEAAKASEAQMIPFEEDGDGSHHFTVPVEALDKELDCAAFSKKKEKWYDRVLVFRADSLPADALKDAAQVTAESLGLADGTYTVAVSMEGGSGKVSVESPAKLTVKDQKAVAEVVWSSPNYDYMKVGEEKFLPVNQGGETSVFEIPVTVFDRKMSVAADTTAMSTPHEIEYTLLFDSASVKAE</sequence>
<feature type="chain" id="PRO_5047339857" description="Iron transporter" evidence="2">
    <location>
        <begin position="20"/>
        <end position="332"/>
    </location>
</feature>
<keyword evidence="2" id="KW-0732">Signal</keyword>
<feature type="signal peptide" evidence="2">
    <location>
        <begin position="1"/>
        <end position="19"/>
    </location>
</feature>
<organism evidence="3 4">
    <name type="scientific">Ventrimonas faecis</name>
    <dbReference type="NCBI Taxonomy" id="3133170"/>
    <lineage>
        <taxon>Bacteria</taxon>
        <taxon>Bacillati</taxon>
        <taxon>Bacillota</taxon>
        <taxon>Clostridia</taxon>
        <taxon>Lachnospirales</taxon>
        <taxon>Lachnospiraceae</taxon>
        <taxon>Ventrimonas</taxon>
    </lineage>
</organism>
<feature type="compositionally biased region" description="Low complexity" evidence="1">
    <location>
        <begin position="68"/>
        <end position="87"/>
    </location>
</feature>
<name>A0ABV1HQG1_9FIRM</name>
<evidence type="ECO:0008006" key="5">
    <source>
        <dbReference type="Google" id="ProtNLM"/>
    </source>
</evidence>
<evidence type="ECO:0000256" key="1">
    <source>
        <dbReference type="SAM" id="MobiDB-lite"/>
    </source>
</evidence>